<reference evidence="9 10" key="1">
    <citation type="journal article" date="2019" name="Emerg. Microbes Infect.">
        <title>Comprehensive subspecies identification of 175 nontuberculous mycobacteria species based on 7547 genomic profiles.</title>
        <authorList>
            <person name="Matsumoto Y."/>
            <person name="Kinjo T."/>
            <person name="Motooka D."/>
            <person name="Nabeya D."/>
            <person name="Jung N."/>
            <person name="Uechi K."/>
            <person name="Horii T."/>
            <person name="Iida T."/>
            <person name="Fujita J."/>
            <person name="Nakamura S."/>
        </authorList>
    </citation>
    <scope>NUCLEOTIDE SEQUENCE [LARGE SCALE GENOMIC DNA]</scope>
    <source>
        <strain evidence="9 10">JCM 30395</strain>
    </source>
</reference>
<dbReference type="AlphaFoldDB" id="A0A7I7SU55"/>
<proteinExistence type="inferred from homology"/>
<evidence type="ECO:0000313" key="10">
    <source>
        <dbReference type="Proteomes" id="UP000466445"/>
    </source>
</evidence>
<feature type="domain" description="Type VII secretion system protein EccE" evidence="8">
    <location>
        <begin position="130"/>
        <end position="184"/>
    </location>
</feature>
<keyword evidence="10" id="KW-1185">Reference proteome</keyword>
<dbReference type="EMBL" id="AP022595">
    <property type="protein sequence ID" value="BBY60544.1"/>
    <property type="molecule type" value="Genomic_DNA"/>
</dbReference>
<evidence type="ECO:0000256" key="2">
    <source>
        <dbReference type="ARBA" id="ARBA00007759"/>
    </source>
</evidence>
<evidence type="ECO:0000313" key="9">
    <source>
        <dbReference type="EMBL" id="BBY60544.1"/>
    </source>
</evidence>
<dbReference type="InterPro" id="IPR050051">
    <property type="entry name" value="EccE_dom"/>
</dbReference>
<evidence type="ECO:0000256" key="4">
    <source>
        <dbReference type="ARBA" id="ARBA00022692"/>
    </source>
</evidence>
<keyword evidence="5 7" id="KW-1133">Transmembrane helix</keyword>
<feature type="transmembrane region" description="Helical" evidence="7">
    <location>
        <begin position="34"/>
        <end position="53"/>
    </location>
</feature>
<accession>A0A7I7SU55</accession>
<keyword evidence="6 7" id="KW-0472">Membrane</keyword>
<keyword evidence="4 7" id="KW-0812">Transmembrane</keyword>
<comment type="similarity">
    <text evidence="2">Belongs to the EccE family.</text>
</comment>
<sequence>MRIVWPGSGRVALALVVVVPAVMAYPWHTQTQRWALGVAAAVVLALFGWWRGLHLTTILWRRLVLATRTRRREHGALQPVEHSGTDARTTMVLRVMAAGAEELPVDLITGYLDRYGVRCETVRLTTRDTPAGRTMWIGLTMSARANLTALQARSTTIPLRETADLTARRFADELREHGWAVTSADLKIPDMLGPHVTEHWRAVADGQSGHLAAYGVDGDSAPDSLAALRSHGFDELWTAAEVSRGGIAMACAIRTPDLPDAGAPVEGLVLRRGGQWAALHALIPTSTKALDAEVSEVDSHSVLRWMVNGAAVRS</sequence>
<organism evidence="9 10">
    <name type="scientific">Mycolicibacterium sarraceniae</name>
    <dbReference type="NCBI Taxonomy" id="1534348"/>
    <lineage>
        <taxon>Bacteria</taxon>
        <taxon>Bacillati</taxon>
        <taxon>Actinomycetota</taxon>
        <taxon>Actinomycetes</taxon>
        <taxon>Mycobacteriales</taxon>
        <taxon>Mycobacteriaceae</taxon>
        <taxon>Mycolicibacterium</taxon>
    </lineage>
</organism>
<evidence type="ECO:0000256" key="7">
    <source>
        <dbReference type="SAM" id="Phobius"/>
    </source>
</evidence>
<comment type="subcellular location">
    <subcellularLocation>
        <location evidence="1">Cell membrane</location>
    </subcellularLocation>
</comment>
<evidence type="ECO:0000256" key="3">
    <source>
        <dbReference type="ARBA" id="ARBA00022475"/>
    </source>
</evidence>
<keyword evidence="3" id="KW-1003">Cell membrane</keyword>
<dbReference type="RefSeq" id="WP_220096762.1">
    <property type="nucleotide sequence ID" value="NZ_AP022595.1"/>
</dbReference>
<evidence type="ECO:0000256" key="6">
    <source>
        <dbReference type="ARBA" id="ARBA00023136"/>
    </source>
</evidence>
<dbReference type="GO" id="GO:0005886">
    <property type="term" value="C:plasma membrane"/>
    <property type="evidence" value="ECO:0007669"/>
    <property type="project" value="UniProtKB-SubCell"/>
</dbReference>
<evidence type="ECO:0000259" key="8">
    <source>
        <dbReference type="Pfam" id="PF11203"/>
    </source>
</evidence>
<evidence type="ECO:0000256" key="1">
    <source>
        <dbReference type="ARBA" id="ARBA00004236"/>
    </source>
</evidence>
<dbReference type="KEGG" id="msar:MSAR_36800"/>
<dbReference type="NCBIfam" id="TIGR03923">
    <property type="entry name" value="T7SS_EccE"/>
    <property type="match status" value="1"/>
</dbReference>
<evidence type="ECO:0000256" key="5">
    <source>
        <dbReference type="ARBA" id="ARBA00022989"/>
    </source>
</evidence>
<dbReference type="Proteomes" id="UP000466445">
    <property type="component" value="Chromosome"/>
</dbReference>
<protein>
    <submittedName>
        <fullName evidence="9">Type VII secretion protein EccE</fullName>
    </submittedName>
</protein>
<dbReference type="InterPro" id="IPR021368">
    <property type="entry name" value="T7SS_EccE"/>
</dbReference>
<name>A0A7I7SU55_9MYCO</name>
<gene>
    <name evidence="9" type="ORF">MSAR_36800</name>
</gene>
<dbReference type="Pfam" id="PF11203">
    <property type="entry name" value="EccE"/>
    <property type="match status" value="1"/>
</dbReference>